<sequence length="95" mass="10184">MILAKVTGTIVATQKNENLKPYKILVIQPIDLNGNFIGRDMLALDMVDAGIGDTVIALQEGTSARQILGRDDVPVHTLVIAVVDGIEIKEDGNES</sequence>
<dbReference type="Pfam" id="PF03319">
    <property type="entry name" value="EutN_CcmL"/>
    <property type="match status" value="1"/>
</dbReference>
<evidence type="ECO:0000313" key="3">
    <source>
        <dbReference type="EMBL" id="CUU01875.1"/>
    </source>
</evidence>
<dbReference type="Proteomes" id="UP000320623">
    <property type="component" value="Unassembled WGS sequence"/>
</dbReference>
<dbReference type="SUPFAM" id="SSF159133">
    <property type="entry name" value="EutN/CcmL-like"/>
    <property type="match status" value="1"/>
</dbReference>
<dbReference type="STRING" id="1643428.GCA_001442855_00350"/>
<dbReference type="PANTHER" id="PTHR36539">
    <property type="entry name" value="ETHANOLAMINE UTILIZATION PROTEIN EUTN"/>
    <property type="match status" value="1"/>
</dbReference>
<dbReference type="PANTHER" id="PTHR36539:SF1">
    <property type="entry name" value="BACTERIAL MICROCOMPARTMENT SHELL VERTEX PROTEIN EUTN"/>
    <property type="match status" value="1"/>
</dbReference>
<dbReference type="EMBL" id="FAOO01000002">
    <property type="protein sequence ID" value="CUU01875.1"/>
    <property type="molecule type" value="Genomic_DNA"/>
</dbReference>
<keyword evidence="4" id="KW-1185">Reference proteome</keyword>
<dbReference type="AlphaFoldDB" id="A0A0S4MU39"/>
<dbReference type="InterPro" id="IPR004992">
    <property type="entry name" value="EutN_CcmL"/>
</dbReference>
<name>A0A0S4MU39_9BACT</name>
<evidence type="ECO:0000313" key="4">
    <source>
        <dbReference type="Proteomes" id="UP000320623"/>
    </source>
</evidence>
<dbReference type="InterPro" id="IPR036677">
    <property type="entry name" value="EutN_CcmL_sf"/>
</dbReference>
<comment type="subcellular location">
    <subcellularLocation>
        <location evidence="1">Bacterial microcompartment</location>
    </subcellularLocation>
</comment>
<dbReference type="Gene3D" id="2.40.50.220">
    <property type="entry name" value="EutN/Ccml"/>
    <property type="match status" value="1"/>
</dbReference>
<accession>A0A0S4MU39</accession>
<gene>
    <name evidence="3" type="ORF">JGI1_00363</name>
</gene>
<organism evidence="3 4">
    <name type="scientific">Candidatus Thermokryptus mobilis</name>
    <dbReference type="NCBI Taxonomy" id="1643428"/>
    <lineage>
        <taxon>Bacteria</taxon>
        <taxon>Pseudomonadati</taxon>
        <taxon>Candidatus Kryptoniota</taxon>
        <taxon>Candidatus Thermokryptus</taxon>
    </lineage>
</organism>
<reference evidence="4" key="1">
    <citation type="submission" date="2015-11" db="EMBL/GenBank/DDBJ databases">
        <authorList>
            <person name="Varghese N."/>
        </authorList>
    </citation>
    <scope>NUCLEOTIDE SEQUENCE [LARGE SCALE GENOMIC DNA]</scope>
</reference>
<keyword evidence="2" id="KW-1283">Bacterial microcompartment</keyword>
<dbReference type="CDD" id="cd01614">
    <property type="entry name" value="EutN_CcmL"/>
    <property type="match status" value="1"/>
</dbReference>
<evidence type="ECO:0000256" key="1">
    <source>
        <dbReference type="ARBA" id="ARBA00024322"/>
    </source>
</evidence>
<protein>
    <submittedName>
        <fullName evidence="3">Ethanolamine utilization protein EutN</fullName>
    </submittedName>
</protein>
<evidence type="ECO:0000256" key="2">
    <source>
        <dbReference type="ARBA" id="ARBA00024446"/>
    </source>
</evidence>
<dbReference type="PROSITE" id="PS51932">
    <property type="entry name" value="BMV"/>
    <property type="match status" value="1"/>
</dbReference>
<dbReference type="GO" id="GO:0031469">
    <property type="term" value="C:bacterial microcompartment"/>
    <property type="evidence" value="ECO:0007669"/>
    <property type="project" value="UniProtKB-SubCell"/>
</dbReference>
<proteinExistence type="predicted"/>
<dbReference type="RefSeq" id="WP_181180208.1">
    <property type="nucleotide sequence ID" value="NZ_FAOO01000002.1"/>
</dbReference>